<dbReference type="Gene3D" id="3.40.1170.10">
    <property type="entry name" value="DNA repair protein MutS, domain I"/>
    <property type="match status" value="1"/>
</dbReference>
<evidence type="ECO:0000256" key="7">
    <source>
        <dbReference type="ARBA" id="ARBA00023204"/>
    </source>
</evidence>
<dbReference type="GO" id="GO:0140664">
    <property type="term" value="F:ATP-dependent DNA damage sensor activity"/>
    <property type="evidence" value="ECO:0007669"/>
    <property type="project" value="InterPro"/>
</dbReference>
<keyword evidence="6" id="KW-0238">DNA-binding</keyword>
<feature type="domain" description="DNA mismatch repair protein MutS core" evidence="10">
    <location>
        <begin position="247"/>
        <end position="385"/>
    </location>
</feature>
<dbReference type="EMBL" id="GL945432">
    <property type="protein sequence ID" value="EGO26852.1"/>
    <property type="molecule type" value="Genomic_DNA"/>
</dbReference>
<dbReference type="OrthoDB" id="121051at2759"/>
<dbReference type="InterPro" id="IPR045076">
    <property type="entry name" value="MutS"/>
</dbReference>
<feature type="domain" description="DNA mismatch repair protein MutS connector" evidence="9">
    <location>
        <begin position="83"/>
        <end position="225"/>
    </location>
</feature>
<dbReference type="GO" id="GO:0005524">
    <property type="term" value="F:ATP binding"/>
    <property type="evidence" value="ECO:0007669"/>
    <property type="project" value="UniProtKB-KW"/>
</dbReference>
<evidence type="ECO:0008006" key="12">
    <source>
        <dbReference type="Google" id="ProtNLM"/>
    </source>
</evidence>
<evidence type="ECO:0000256" key="3">
    <source>
        <dbReference type="ARBA" id="ARBA00022741"/>
    </source>
</evidence>
<keyword evidence="5" id="KW-0067">ATP-binding</keyword>
<evidence type="ECO:0000256" key="5">
    <source>
        <dbReference type="ARBA" id="ARBA00022840"/>
    </source>
</evidence>
<dbReference type="SUPFAM" id="SSF53150">
    <property type="entry name" value="DNA repair protein MutS, domain II"/>
    <property type="match status" value="1"/>
</dbReference>
<dbReference type="GO" id="GO:0006312">
    <property type="term" value="P:mitotic recombination"/>
    <property type="evidence" value="ECO:0007669"/>
    <property type="project" value="TreeGrafter"/>
</dbReference>
<protein>
    <recommendedName>
        <fullName evidence="12">DNA mismatch repair protein MutS core domain-containing protein</fullName>
    </recommendedName>
</protein>
<evidence type="ECO:0000256" key="2">
    <source>
        <dbReference type="ARBA" id="ARBA00006271"/>
    </source>
</evidence>
<organism>
    <name type="scientific">Serpula lacrymans var. lacrymans (strain S7.9)</name>
    <name type="common">Dry rot fungus</name>
    <dbReference type="NCBI Taxonomy" id="578457"/>
    <lineage>
        <taxon>Eukaryota</taxon>
        <taxon>Fungi</taxon>
        <taxon>Dikarya</taxon>
        <taxon>Basidiomycota</taxon>
        <taxon>Agaricomycotina</taxon>
        <taxon>Agaricomycetes</taxon>
        <taxon>Agaricomycetidae</taxon>
        <taxon>Boletales</taxon>
        <taxon>Coniophorineae</taxon>
        <taxon>Serpulaceae</taxon>
        <taxon>Serpula</taxon>
    </lineage>
</organism>
<accession>F8NRW6</accession>
<dbReference type="InterPro" id="IPR036678">
    <property type="entry name" value="MutS_con_dom_sf"/>
</dbReference>
<evidence type="ECO:0000259" key="10">
    <source>
        <dbReference type="Pfam" id="PF05192"/>
    </source>
</evidence>
<comment type="similarity">
    <text evidence="2">Belongs to the DNA mismatch repair MutS family.</text>
</comment>
<dbReference type="InterPro" id="IPR007696">
    <property type="entry name" value="DNA_mismatch_repair_MutS_core"/>
</dbReference>
<keyword evidence="3" id="KW-0547">Nucleotide-binding</keyword>
<dbReference type="GO" id="GO:0006298">
    <property type="term" value="P:mismatch repair"/>
    <property type="evidence" value="ECO:0007669"/>
    <property type="project" value="InterPro"/>
</dbReference>
<name>F8NRW6_SERL9</name>
<dbReference type="InterPro" id="IPR016151">
    <property type="entry name" value="DNA_mismatch_repair_MutS_N"/>
</dbReference>
<keyword evidence="7" id="KW-0234">DNA repair</keyword>
<dbReference type="PANTHER" id="PTHR11361:SF35">
    <property type="entry name" value="DNA MISMATCH REPAIR PROTEIN MSH2"/>
    <property type="match status" value="1"/>
</dbReference>
<dbReference type="GO" id="GO:0030983">
    <property type="term" value="F:mismatched DNA binding"/>
    <property type="evidence" value="ECO:0007669"/>
    <property type="project" value="InterPro"/>
</dbReference>
<dbReference type="Proteomes" id="UP000008064">
    <property type="component" value="Unassembled WGS sequence"/>
</dbReference>
<evidence type="ECO:0000313" key="11">
    <source>
        <dbReference type="EMBL" id="EGO26852.1"/>
    </source>
</evidence>
<dbReference type="FunFam" id="3.30.420.110:FF:000002">
    <property type="entry name" value="DNA mismatch repair protein"/>
    <property type="match status" value="1"/>
</dbReference>
<dbReference type="SUPFAM" id="SSF48334">
    <property type="entry name" value="DNA repair protein MutS, domain III"/>
    <property type="match status" value="1"/>
</dbReference>
<dbReference type="PANTHER" id="PTHR11361">
    <property type="entry name" value="DNA MISMATCH REPAIR PROTEIN MUTS FAMILY MEMBER"/>
    <property type="match status" value="1"/>
</dbReference>
<evidence type="ECO:0000256" key="1">
    <source>
        <dbReference type="ARBA" id="ARBA00004123"/>
    </source>
</evidence>
<dbReference type="AlphaFoldDB" id="F8NRW6"/>
<dbReference type="Gene3D" id="1.10.1420.10">
    <property type="match status" value="1"/>
</dbReference>
<gene>
    <name evidence="11" type="ORF">SERLADRAFT_436679</name>
</gene>
<evidence type="ECO:0000256" key="8">
    <source>
        <dbReference type="ARBA" id="ARBA00023242"/>
    </source>
</evidence>
<dbReference type="GeneID" id="18814729"/>
<proteinExistence type="inferred from homology"/>
<dbReference type="KEGG" id="sla:SERLADRAFT_436679"/>
<feature type="non-terminal residue" evidence="11">
    <location>
        <position position="397"/>
    </location>
</feature>
<reference evidence="11" key="1">
    <citation type="submission" date="2011-04" db="EMBL/GenBank/DDBJ databases">
        <title>Evolution of plant cell wall degrading machinery underlies the functional diversity of forest fungi.</title>
        <authorList>
            <consortium name="US DOE Joint Genome Institute (JGI-PGF)"/>
            <person name="Eastwood D.C."/>
            <person name="Floudas D."/>
            <person name="Binder M."/>
            <person name="Majcherczyk A."/>
            <person name="Schneider P."/>
            <person name="Aerts A."/>
            <person name="Asiegbu F.O."/>
            <person name="Baker S.E."/>
            <person name="Barry K."/>
            <person name="Bendiksby M."/>
            <person name="Blumentritt M."/>
            <person name="Coutinho P.M."/>
            <person name="Cullen D."/>
            <person name="Cullen D."/>
            <person name="Gathman A."/>
            <person name="Goodell B."/>
            <person name="Henrissat B."/>
            <person name="Ihrmark K."/>
            <person name="Kauserud H."/>
            <person name="Kohler A."/>
            <person name="LaButti K."/>
            <person name="Lapidus A."/>
            <person name="Lavin J.L."/>
            <person name="Lee Y.-H."/>
            <person name="Lindquist E."/>
            <person name="Lilly W."/>
            <person name="Lucas S."/>
            <person name="Morin E."/>
            <person name="Murat C."/>
            <person name="Oguiza J.A."/>
            <person name="Park J."/>
            <person name="Pisabarro A.G."/>
            <person name="Riley R."/>
            <person name="Rosling A."/>
            <person name="Salamov A."/>
            <person name="Schmidt O."/>
            <person name="Schmutz J."/>
            <person name="Skrede I."/>
            <person name="Stenlid J."/>
            <person name="Wiebenga A."/>
            <person name="Xie X."/>
            <person name="Kues U."/>
            <person name="Hibbett D.S."/>
            <person name="Hoffmeister D."/>
            <person name="Hogberg N."/>
            <person name="Martin F."/>
            <person name="Grigoriev I.V."/>
            <person name="Watkinson S.C."/>
        </authorList>
    </citation>
    <scope>NUCLEOTIDE SEQUENCE</scope>
    <source>
        <strain evidence="11">S7.9</strain>
    </source>
</reference>
<keyword evidence="8" id="KW-0539">Nucleus</keyword>
<evidence type="ECO:0000256" key="6">
    <source>
        <dbReference type="ARBA" id="ARBA00023125"/>
    </source>
</evidence>
<keyword evidence="4" id="KW-0227">DNA damage</keyword>
<dbReference type="InterPro" id="IPR007860">
    <property type="entry name" value="DNA_mmatch_repair_MutS_con_dom"/>
</dbReference>
<dbReference type="Pfam" id="PF05188">
    <property type="entry name" value="MutS_II"/>
    <property type="match status" value="1"/>
</dbReference>
<dbReference type="RefSeq" id="XP_007317025.1">
    <property type="nucleotide sequence ID" value="XM_007316963.1"/>
</dbReference>
<dbReference type="Pfam" id="PF05192">
    <property type="entry name" value="MutS_III"/>
    <property type="match status" value="1"/>
</dbReference>
<evidence type="ECO:0000259" key="9">
    <source>
        <dbReference type="Pfam" id="PF05188"/>
    </source>
</evidence>
<dbReference type="InterPro" id="IPR036187">
    <property type="entry name" value="DNA_mismatch_repair_MutS_sf"/>
</dbReference>
<dbReference type="GO" id="GO:0032301">
    <property type="term" value="C:MutSalpha complex"/>
    <property type="evidence" value="ECO:0007669"/>
    <property type="project" value="TreeGrafter"/>
</dbReference>
<dbReference type="Gene3D" id="3.30.420.110">
    <property type="entry name" value="MutS, connector domain"/>
    <property type="match status" value="1"/>
</dbReference>
<comment type="subcellular location">
    <subcellularLocation>
        <location evidence="1">Nucleus</location>
    </subcellularLocation>
</comment>
<evidence type="ECO:0000256" key="4">
    <source>
        <dbReference type="ARBA" id="ARBA00022763"/>
    </source>
</evidence>
<dbReference type="HOGENOM" id="CLU_695518_0_0_1"/>
<sequence length="397" mass="44219">MPKHGKYRMESKALSFLRDALTAKQLRVEIWKPAPGQTKKASKFVLEKEASPGNLQAVEDLLFVNSDILSAPIVMAIKIVSASADKTKTKTVGIAFADTSIRQLGVADFVDNDLFSNTEIKSLIIQLSVKEALIPTGTASGNTDRDIDLNKLKAVLERCGVVITEKKPSEFTAKNIEDDLMKLLVQDPGSSATVGNPQTISQLSLPVAPSALSALVNYLSLLTDPSNHGAFSIRTHDLSQYMRLDASALRALNLTEPPGVYQSKCYFTWSPHKCKTAQGTRLLGSWLKQPLVNLHEILVGHRQKRGRNLVEMFVDDSSTRRNLQDDFLKFMPDMHRISKRFKKSAASLEDVVRVYQVVLKIPGLIANLEGTQTEQDDYKSLLEEIYLKDFREFNENL</sequence>